<evidence type="ECO:0000313" key="2">
    <source>
        <dbReference type="EMBL" id="OBU60481.1"/>
    </source>
</evidence>
<sequence>MPSIVLRARPRLLACAAVLLSLSAPALAQRVVEGDLQQQMSPAEFKAAGLDKLSAAELASLNRWLQGKVEAAATEAVAAVREEAREEGRQEVIRKNRGFFDFGSNEPITGVLQGEFRGFGKGRVYSLDNGQQWEQTDTTSISGVRRQSPKVSITPGVMGVWYLKVEGVNTQPKVRRTK</sequence>
<accession>A0AAP7GQ65</accession>
<organism evidence="2 3">
    <name type="scientific">Stenotrophomonas maltophilia</name>
    <name type="common">Pseudomonas maltophilia</name>
    <name type="synonym">Xanthomonas maltophilia</name>
    <dbReference type="NCBI Taxonomy" id="40324"/>
    <lineage>
        <taxon>Bacteria</taxon>
        <taxon>Pseudomonadati</taxon>
        <taxon>Pseudomonadota</taxon>
        <taxon>Gammaproteobacteria</taxon>
        <taxon>Lysobacterales</taxon>
        <taxon>Lysobacteraceae</taxon>
        <taxon>Stenotrophomonas</taxon>
        <taxon>Stenotrophomonas maltophilia group</taxon>
    </lineage>
</organism>
<reference evidence="2 3" key="1">
    <citation type="submission" date="2016-05" db="EMBL/GenBank/DDBJ databases">
        <title>Draft Genome Sequences of Stenotrophomonas maltophilia Strains Sm32COP, Sm41DVV, Sm46PAILV, SmF3, SmF22, SmSOFb1 and SmCVFa1, Isolated from Different Manures, in France.</title>
        <authorList>
            <person name="Nazaret S."/>
            <person name="Bodilis J."/>
        </authorList>
    </citation>
    <scope>NUCLEOTIDE SEQUENCE [LARGE SCALE GENOMIC DNA]</scope>
    <source>
        <strain evidence="2 3">Sm41DVV</strain>
    </source>
</reference>
<dbReference type="RefSeq" id="WP_065174777.1">
    <property type="nucleotide sequence ID" value="NZ_CP106759.1"/>
</dbReference>
<comment type="caution">
    <text evidence="2">The sequence shown here is derived from an EMBL/GenBank/DDBJ whole genome shotgun (WGS) entry which is preliminary data.</text>
</comment>
<gene>
    <name evidence="2" type="ORF">A9K56_14245</name>
</gene>
<protein>
    <recommendedName>
        <fullName evidence="4">Secreted protein</fullName>
    </recommendedName>
</protein>
<evidence type="ECO:0000256" key="1">
    <source>
        <dbReference type="SAM" id="SignalP"/>
    </source>
</evidence>
<dbReference type="Proteomes" id="UP000092125">
    <property type="component" value="Unassembled WGS sequence"/>
</dbReference>
<evidence type="ECO:0008006" key="4">
    <source>
        <dbReference type="Google" id="ProtNLM"/>
    </source>
</evidence>
<keyword evidence="1" id="KW-0732">Signal</keyword>
<feature type="signal peptide" evidence="1">
    <location>
        <begin position="1"/>
        <end position="28"/>
    </location>
</feature>
<dbReference type="EMBL" id="LYVI01000009">
    <property type="protein sequence ID" value="OBU60481.1"/>
    <property type="molecule type" value="Genomic_DNA"/>
</dbReference>
<dbReference type="AlphaFoldDB" id="A0AAP7GQ65"/>
<evidence type="ECO:0000313" key="3">
    <source>
        <dbReference type="Proteomes" id="UP000092125"/>
    </source>
</evidence>
<proteinExistence type="predicted"/>
<feature type="chain" id="PRO_5042928379" description="Secreted protein" evidence="1">
    <location>
        <begin position="29"/>
        <end position="178"/>
    </location>
</feature>
<name>A0AAP7GQ65_STEMA</name>